<accession>M4BR28</accession>
<dbReference type="HOGENOM" id="CLU_1879408_0_0_1"/>
<reference evidence="2" key="1">
    <citation type="journal article" date="2010" name="Science">
        <title>Signatures of adaptation to obligate biotrophy in the Hyaloperonospora arabidopsidis genome.</title>
        <authorList>
            <person name="Baxter L."/>
            <person name="Tripathy S."/>
            <person name="Ishaque N."/>
            <person name="Boot N."/>
            <person name="Cabral A."/>
            <person name="Kemen E."/>
            <person name="Thines M."/>
            <person name="Ah-Fong A."/>
            <person name="Anderson R."/>
            <person name="Badejoko W."/>
            <person name="Bittner-Eddy P."/>
            <person name="Boore J.L."/>
            <person name="Chibucos M.C."/>
            <person name="Coates M."/>
            <person name="Dehal P."/>
            <person name="Delehaunty K."/>
            <person name="Dong S."/>
            <person name="Downton P."/>
            <person name="Dumas B."/>
            <person name="Fabro G."/>
            <person name="Fronick C."/>
            <person name="Fuerstenberg S.I."/>
            <person name="Fulton L."/>
            <person name="Gaulin E."/>
            <person name="Govers F."/>
            <person name="Hughes L."/>
            <person name="Humphray S."/>
            <person name="Jiang R.H."/>
            <person name="Judelson H."/>
            <person name="Kamoun S."/>
            <person name="Kyung K."/>
            <person name="Meijer H."/>
            <person name="Minx P."/>
            <person name="Morris P."/>
            <person name="Nelson J."/>
            <person name="Phuntumart V."/>
            <person name="Qutob D."/>
            <person name="Rehmany A."/>
            <person name="Rougon-Cardoso A."/>
            <person name="Ryden P."/>
            <person name="Torto-Alalibo T."/>
            <person name="Studholme D."/>
            <person name="Wang Y."/>
            <person name="Win J."/>
            <person name="Wood J."/>
            <person name="Clifton S.W."/>
            <person name="Rogers J."/>
            <person name="Van den Ackerveken G."/>
            <person name="Jones J.D."/>
            <person name="McDowell J.M."/>
            <person name="Beynon J."/>
            <person name="Tyler B.M."/>
        </authorList>
    </citation>
    <scope>NUCLEOTIDE SEQUENCE [LARGE SCALE GENOMIC DNA]</scope>
    <source>
        <strain evidence="2">Emoy2</strain>
    </source>
</reference>
<proteinExistence type="predicted"/>
<organism evidence="1 2">
    <name type="scientific">Hyaloperonospora arabidopsidis (strain Emoy2)</name>
    <name type="common">Downy mildew agent</name>
    <name type="synonym">Peronospora arabidopsidis</name>
    <dbReference type="NCBI Taxonomy" id="559515"/>
    <lineage>
        <taxon>Eukaryota</taxon>
        <taxon>Sar</taxon>
        <taxon>Stramenopiles</taxon>
        <taxon>Oomycota</taxon>
        <taxon>Peronosporomycetes</taxon>
        <taxon>Peronosporales</taxon>
        <taxon>Peronosporaceae</taxon>
        <taxon>Hyaloperonospora</taxon>
    </lineage>
</organism>
<evidence type="ECO:0000313" key="1">
    <source>
        <dbReference type="EnsemblProtists" id="HpaP808867"/>
    </source>
</evidence>
<reference evidence="1" key="2">
    <citation type="submission" date="2015-06" db="UniProtKB">
        <authorList>
            <consortium name="EnsemblProtists"/>
        </authorList>
    </citation>
    <scope>IDENTIFICATION</scope>
    <source>
        <strain evidence="1">Emoy2</strain>
    </source>
</reference>
<sequence length="136" mass="14882">MAVDKKPGDDASKQLEFDVSKVMHDAASSPLHQARGVLQSEVDHVKELTRSARHALEESAQQAWAATTTTVAPVVDVYKRADGDEGTELRKHVGVAREALNVKLYAAREQLQEAKKLADDQLVPVKSALDGVQERQ</sequence>
<dbReference type="AlphaFoldDB" id="M4BR28"/>
<keyword evidence="2" id="KW-1185">Reference proteome</keyword>
<dbReference type="eggNOG" id="ENOG502S8BK">
    <property type="taxonomic scope" value="Eukaryota"/>
</dbReference>
<dbReference type="EMBL" id="JH598621">
    <property type="status" value="NOT_ANNOTATED_CDS"/>
    <property type="molecule type" value="Genomic_DNA"/>
</dbReference>
<dbReference type="Proteomes" id="UP000011713">
    <property type="component" value="Unassembled WGS sequence"/>
</dbReference>
<evidence type="ECO:0000313" key="2">
    <source>
        <dbReference type="Proteomes" id="UP000011713"/>
    </source>
</evidence>
<dbReference type="InParanoid" id="M4BR28"/>
<dbReference type="VEuPathDB" id="FungiDB:HpaG808867"/>
<dbReference type="EnsemblProtists" id="HpaT808867">
    <property type="protein sequence ID" value="HpaP808867"/>
    <property type="gene ID" value="HpaG808867"/>
</dbReference>
<name>M4BR28_HYAAE</name>
<protein>
    <submittedName>
        <fullName evidence="1">Uncharacterized protein</fullName>
    </submittedName>
</protein>